<dbReference type="InterPro" id="IPR019734">
    <property type="entry name" value="TPR_rpt"/>
</dbReference>
<accession>A0A7C4TGK0</accession>
<dbReference type="PROSITE" id="PS50005">
    <property type="entry name" value="TPR"/>
    <property type="match status" value="4"/>
</dbReference>
<protein>
    <submittedName>
        <fullName evidence="2">Tetratricopeptide repeat protein</fullName>
    </submittedName>
</protein>
<dbReference type="Pfam" id="PF13181">
    <property type="entry name" value="TPR_8"/>
    <property type="match status" value="1"/>
</dbReference>
<dbReference type="Gene3D" id="1.25.40.10">
    <property type="entry name" value="Tetratricopeptide repeat domain"/>
    <property type="match status" value="3"/>
</dbReference>
<dbReference type="SUPFAM" id="SSF48452">
    <property type="entry name" value="TPR-like"/>
    <property type="match status" value="3"/>
</dbReference>
<dbReference type="SMART" id="SM00028">
    <property type="entry name" value="TPR"/>
    <property type="match status" value="9"/>
</dbReference>
<feature type="repeat" description="TPR" evidence="1">
    <location>
        <begin position="182"/>
        <end position="215"/>
    </location>
</feature>
<organism evidence="2">
    <name type="scientific">candidate division WOR-3 bacterium</name>
    <dbReference type="NCBI Taxonomy" id="2052148"/>
    <lineage>
        <taxon>Bacteria</taxon>
        <taxon>Bacteria division WOR-3</taxon>
    </lineage>
</organism>
<evidence type="ECO:0000256" key="1">
    <source>
        <dbReference type="PROSITE-ProRule" id="PRU00339"/>
    </source>
</evidence>
<proteinExistence type="predicted"/>
<feature type="repeat" description="TPR" evidence="1">
    <location>
        <begin position="142"/>
        <end position="175"/>
    </location>
</feature>
<reference evidence="2" key="1">
    <citation type="journal article" date="2020" name="mSystems">
        <title>Genome- and Community-Level Interaction Insights into Carbon Utilization and Element Cycling Functions of Hydrothermarchaeota in Hydrothermal Sediment.</title>
        <authorList>
            <person name="Zhou Z."/>
            <person name="Liu Y."/>
            <person name="Xu W."/>
            <person name="Pan J."/>
            <person name="Luo Z.H."/>
            <person name="Li M."/>
        </authorList>
    </citation>
    <scope>NUCLEOTIDE SEQUENCE [LARGE SCALE GENOMIC DNA]</scope>
    <source>
        <strain evidence="2">SpSt-774</strain>
    </source>
</reference>
<dbReference type="InterPro" id="IPR011990">
    <property type="entry name" value="TPR-like_helical_dom_sf"/>
</dbReference>
<dbReference type="PANTHER" id="PTHR10098">
    <property type="entry name" value="RAPSYN-RELATED"/>
    <property type="match status" value="1"/>
</dbReference>
<dbReference type="EMBL" id="DTGZ01000078">
    <property type="protein sequence ID" value="HGV97485.1"/>
    <property type="molecule type" value="Genomic_DNA"/>
</dbReference>
<comment type="caution">
    <text evidence="2">The sequence shown here is derived from an EMBL/GenBank/DDBJ whole genome shotgun (WGS) entry which is preliminary data.</text>
</comment>
<feature type="repeat" description="TPR" evidence="1">
    <location>
        <begin position="11"/>
        <end position="44"/>
    </location>
</feature>
<dbReference type="AlphaFoldDB" id="A0A7C4TGK0"/>
<sequence>MAMDLKKELLIRALDGKGEVLSLIGRYGEAIDSFQKVLKYSKNSHLTLAKTKRKIADVYQNQGDYEIALRTFEEAQMFLTGDTVEEQLERAEIYISRSWVYKINGEMQRAIIEAETGLKIVDEISPATIPEQTKIKHKKIKANGLNSLGVIYRTKGEYDKALELYQKDLKICEEIGDKRGIGIASNNLGVFYHDKGEYDKAIELYQKYLKISEEIADKQNIALANGNLGVANHDRGEYNKAFELYQKALKISEEIGDKKSISRTISNLGSLFLELGELKKAEEYLIDAEKSVKEISDKYLLIDVFSYIAELKIKQNLIKEASEYGNSALKLAQELDLKSGKAKALLIKARIEVADSRWQIADRRFKEAIKLFEELNQPFELAKAYYYYGECLLRRTGVREKIPRPFGKRAGVRGQEDEEGIARLKTDATEYFRKAKEIFEKIGARAWLKKVNELWSRIKKNP</sequence>
<dbReference type="PROSITE" id="PS50293">
    <property type="entry name" value="TPR_REGION"/>
    <property type="match status" value="1"/>
</dbReference>
<keyword evidence="1" id="KW-0802">TPR repeat</keyword>
<name>A0A7C4TGK0_UNCW3</name>
<evidence type="ECO:0000313" key="2">
    <source>
        <dbReference type="EMBL" id="HGV97485.1"/>
    </source>
</evidence>
<dbReference type="Pfam" id="PF13424">
    <property type="entry name" value="TPR_12"/>
    <property type="match status" value="2"/>
</dbReference>
<feature type="repeat" description="TPR" evidence="1">
    <location>
        <begin position="222"/>
        <end position="255"/>
    </location>
</feature>
<gene>
    <name evidence="2" type="ORF">ENV60_04230</name>
</gene>